<proteinExistence type="predicted"/>
<sequence>MMHARMLPFLISFLILILFSCTGRELKSIGETRISEETYFYGQRYVVRAYKVLQDDLDELRKDLKNDLSARLPKDGRKQWDEISSLKIADAEYFLFELIPETRLLPEFLSFRFDLSGQSPIKTWSYYVFLFNIKSKNSTPAVYPITTLGSYPFYYGYSSRYEPSVQTETEHTYKFLLMFSKQNSIAGKRIRATSPQGKIYEFEIN</sequence>
<dbReference type="STRING" id="1193011.LEP1GSC058_2488"/>
<dbReference type="Proteomes" id="UP000014540">
    <property type="component" value="Unassembled WGS sequence"/>
</dbReference>
<name>S3VCE0_9LEPT</name>
<keyword evidence="1" id="KW-0449">Lipoprotein</keyword>
<gene>
    <name evidence="1" type="ORF">LEP1GSC058_2488</name>
</gene>
<dbReference type="PROSITE" id="PS51257">
    <property type="entry name" value="PROKAR_LIPOPROTEIN"/>
    <property type="match status" value="1"/>
</dbReference>
<dbReference type="OrthoDB" id="335481at2"/>
<comment type="caution">
    <text evidence="1">The sequence shown here is derived from an EMBL/GenBank/DDBJ whole genome shotgun (WGS) entry which is preliminary data.</text>
</comment>
<protein>
    <submittedName>
        <fullName evidence="1">Lipoprotein</fullName>
    </submittedName>
</protein>
<reference evidence="1" key="1">
    <citation type="submission" date="2013-04" db="EMBL/GenBank/DDBJ databases">
        <authorList>
            <person name="Harkins D.M."/>
            <person name="Durkin A.S."/>
            <person name="Selengut J.D."/>
            <person name="Sanka R."/>
            <person name="DePew J."/>
            <person name="Purushe J."/>
            <person name="Ahmed A."/>
            <person name="van der Linden H."/>
            <person name="Goris M.G.A."/>
            <person name="Hartskeerl R.A."/>
            <person name="Vinetz J.M."/>
            <person name="Sutton G.G."/>
            <person name="Nelson W.C."/>
            <person name="Fouts D.E."/>
        </authorList>
    </citation>
    <scope>NUCLEOTIDE SEQUENCE [LARGE SCALE GENOMIC DNA]</scope>
    <source>
        <strain evidence="1">BUT 6</strain>
    </source>
</reference>
<dbReference type="EMBL" id="AKWZ02000010">
    <property type="protein sequence ID" value="EPG74130.1"/>
    <property type="molecule type" value="Genomic_DNA"/>
</dbReference>
<evidence type="ECO:0000313" key="1">
    <source>
        <dbReference type="EMBL" id="EPG74130.1"/>
    </source>
</evidence>
<dbReference type="RefSeq" id="WP_016550589.1">
    <property type="nucleotide sequence ID" value="NZ_AKWZ02000010.1"/>
</dbReference>
<organism evidence="1 2">
    <name type="scientific">Leptospira fainei serovar Hurstbridge str. BUT 6</name>
    <dbReference type="NCBI Taxonomy" id="1193011"/>
    <lineage>
        <taxon>Bacteria</taxon>
        <taxon>Pseudomonadati</taxon>
        <taxon>Spirochaetota</taxon>
        <taxon>Spirochaetia</taxon>
        <taxon>Leptospirales</taxon>
        <taxon>Leptospiraceae</taxon>
        <taxon>Leptospira</taxon>
    </lineage>
</organism>
<evidence type="ECO:0000313" key="2">
    <source>
        <dbReference type="Proteomes" id="UP000014540"/>
    </source>
</evidence>
<keyword evidence="2" id="KW-1185">Reference proteome</keyword>
<accession>S3VCE0</accession>
<dbReference type="AlphaFoldDB" id="S3VCE0"/>